<proteinExistence type="predicted"/>
<evidence type="ECO:0000313" key="3">
    <source>
        <dbReference type="EMBL" id="KAJ1734641.1"/>
    </source>
</evidence>
<dbReference type="Gene3D" id="3.30.70.3320">
    <property type="match status" value="1"/>
</dbReference>
<sequence>MTALSAVDVSQGIVAIVVHVAPELESHLHNLVRTLAPDTSIATPLELCAHLLEHCAAHSGPAALAVLGAMCRQFGIPATNVHVVVQQHGLDEPAARRVLRAYYLLWDVEGARHCYRSSDAPALPALFASDATRLTAMFGGQPGSSAYLDEARWLLDVYRPLLGDYVTRMSAFLGSLTQDSRLAQVYTKGLDAHGWISQSGPEPGADYLVAAPVSMPLAGLVQLMQVMVLYKTLGVSPGELVRRFDGKCLAAGHSQGIAVAAALAMLSDEASFELVSTKALGILLLVGALPQILHPKYFFGSSAQPLKPTETAPRPMLYVRGATKPALEALLAEFNERQPTDSRHAHLAVTNSHDQFVVAATVMSAVKLAEFIAARAAQPDEDQSKVPFSRRKPVITASFVDITVPYHSPLLEQAVD</sequence>
<dbReference type="Pfam" id="PF16073">
    <property type="entry name" value="SAT"/>
    <property type="match status" value="1"/>
</dbReference>
<name>A0A9W7YGX5_9FUNG</name>
<gene>
    <name evidence="3" type="ORF">LPJ61_000971</name>
</gene>
<dbReference type="Gene3D" id="3.40.366.10">
    <property type="entry name" value="Malonyl-Coenzyme A Acyl Carrier Protein, domain 2"/>
    <property type="match status" value="1"/>
</dbReference>
<feature type="non-terminal residue" evidence="3">
    <location>
        <position position="416"/>
    </location>
</feature>
<evidence type="ECO:0000256" key="1">
    <source>
        <dbReference type="ARBA" id="ARBA00022679"/>
    </source>
</evidence>
<dbReference type="InterPro" id="IPR032088">
    <property type="entry name" value="SAT"/>
</dbReference>
<dbReference type="PANTHER" id="PTHR10982">
    <property type="entry name" value="MALONYL COA-ACYL CARRIER PROTEIN TRANSACYLASE"/>
    <property type="match status" value="1"/>
</dbReference>
<dbReference type="AlphaFoldDB" id="A0A9W7YGX5"/>
<keyword evidence="1" id="KW-0808">Transferase</keyword>
<dbReference type="GO" id="GO:0016740">
    <property type="term" value="F:transferase activity"/>
    <property type="evidence" value="ECO:0007669"/>
    <property type="project" value="UniProtKB-KW"/>
</dbReference>
<accession>A0A9W7YGX5</accession>
<dbReference type="InterPro" id="IPR016035">
    <property type="entry name" value="Acyl_Trfase/lysoPLipase"/>
</dbReference>
<reference evidence="3" key="1">
    <citation type="submission" date="2022-07" db="EMBL/GenBank/DDBJ databases">
        <title>Phylogenomic reconstructions and comparative analyses of Kickxellomycotina fungi.</title>
        <authorList>
            <person name="Reynolds N.K."/>
            <person name="Stajich J.E."/>
            <person name="Barry K."/>
            <person name="Grigoriev I.V."/>
            <person name="Crous P."/>
            <person name="Smith M.E."/>
        </authorList>
    </citation>
    <scope>NUCLEOTIDE SEQUENCE</scope>
    <source>
        <strain evidence="3">BCRC 34381</strain>
    </source>
</reference>
<comment type="caution">
    <text evidence="3">The sequence shown here is derived from an EMBL/GenBank/DDBJ whole genome shotgun (WGS) entry which is preliminary data.</text>
</comment>
<protein>
    <recommendedName>
        <fullName evidence="2">Starter acyltransferase (SAT) domain-containing protein</fullName>
    </recommendedName>
</protein>
<dbReference type="InterPro" id="IPR001227">
    <property type="entry name" value="Ac_transferase_dom_sf"/>
</dbReference>
<dbReference type="Proteomes" id="UP001143981">
    <property type="component" value="Unassembled WGS sequence"/>
</dbReference>
<keyword evidence="4" id="KW-1185">Reference proteome</keyword>
<dbReference type="OrthoDB" id="5417908at2759"/>
<evidence type="ECO:0000259" key="2">
    <source>
        <dbReference type="Pfam" id="PF16073"/>
    </source>
</evidence>
<dbReference type="EMBL" id="JANBOI010000064">
    <property type="protein sequence ID" value="KAJ1734641.1"/>
    <property type="molecule type" value="Genomic_DNA"/>
</dbReference>
<feature type="domain" description="Starter acyltransferase (SAT)" evidence="2">
    <location>
        <begin position="137"/>
        <end position="391"/>
    </location>
</feature>
<organism evidence="3 4">
    <name type="scientific">Coemansia biformis</name>
    <dbReference type="NCBI Taxonomy" id="1286918"/>
    <lineage>
        <taxon>Eukaryota</taxon>
        <taxon>Fungi</taxon>
        <taxon>Fungi incertae sedis</taxon>
        <taxon>Zoopagomycota</taxon>
        <taxon>Kickxellomycotina</taxon>
        <taxon>Kickxellomycetes</taxon>
        <taxon>Kickxellales</taxon>
        <taxon>Kickxellaceae</taxon>
        <taxon>Coemansia</taxon>
    </lineage>
</organism>
<dbReference type="InterPro" id="IPR050830">
    <property type="entry name" value="Fungal_FAS"/>
</dbReference>
<dbReference type="PANTHER" id="PTHR10982:SF21">
    <property type="entry name" value="FATTY ACID SYNTHASE SUBUNIT BETA"/>
    <property type="match status" value="1"/>
</dbReference>
<evidence type="ECO:0000313" key="4">
    <source>
        <dbReference type="Proteomes" id="UP001143981"/>
    </source>
</evidence>
<dbReference type="SUPFAM" id="SSF52151">
    <property type="entry name" value="FabD/lysophospholipase-like"/>
    <property type="match status" value="1"/>
</dbReference>